<proteinExistence type="predicted"/>
<organism evidence="1">
    <name type="scientific">Mycobacterium riyadhense</name>
    <dbReference type="NCBI Taxonomy" id="486698"/>
    <lineage>
        <taxon>Bacteria</taxon>
        <taxon>Bacillati</taxon>
        <taxon>Actinomycetota</taxon>
        <taxon>Actinomycetes</taxon>
        <taxon>Mycobacteriales</taxon>
        <taxon>Mycobacteriaceae</taxon>
        <taxon>Mycobacterium</taxon>
    </lineage>
</organism>
<dbReference type="EMBL" id="LR589112">
    <property type="protein sequence ID" value="VTP01122.1"/>
    <property type="molecule type" value="Genomic_DNA"/>
</dbReference>
<reference evidence="1" key="1">
    <citation type="submission" date="2019-05" db="EMBL/GenBank/DDBJ databases">
        <authorList>
            <person name="Naeem R."/>
            <person name="Antony C."/>
            <person name="Guan Q."/>
        </authorList>
    </citation>
    <scope>NUCLEOTIDE SEQUENCE</scope>
    <source>
        <strain evidence="1">2</strain>
    </source>
</reference>
<dbReference type="AlphaFoldDB" id="A0A653EWN2"/>
<protein>
    <submittedName>
        <fullName evidence="1">Uncharacterized protein</fullName>
    </submittedName>
</protein>
<gene>
    <name evidence="1" type="ORF">BIN_B_03912</name>
</gene>
<evidence type="ECO:0000313" key="1">
    <source>
        <dbReference type="EMBL" id="VTP01122.1"/>
    </source>
</evidence>
<sequence>MSCAGGLLRQTLRCSGPRRSLWAPWADGWAVHEPSKLLADVAVSVARSGDCAADAAVVSAQLARLGQVASDATVTAKVG</sequence>
<name>A0A653EWN2_9MYCO</name>
<accession>A0A653EWN2</accession>